<sequence>MTAVPVIAVGAILAFSLALGMSGIAALARHAVQTASGGVSAMLDPELQDDAKEVATRRAGLALLMAVLGLSWRFALAFGAAALVIYAAEALRLGARADVLAFLLRVDVILVTSLVLMAAALLWMRARPNAAPERLNDYSATDRFFHELAFAAPAVLKAASWIEDRTFARSPAAPDQGPVFITSLARGGTTALLNALYDLPGTASHTYRDMPFVTAPILWNRLSGGRRRAVARHPRAHGDGLSIDLDTPEAFEEVIWKLLWPQMYTGDGIRLWQSAQHEPESEMFLSRQMAKVLLARRDQGRLPATAPGRYLSKNNANIARIGFLAETFPDARIVVPFRRPECHVASLIRQHRNFTARHEADDFTRRYMRDIGHFEFGAVHRPILYDPARLAAFDLAEPDYWMCYWISAFRHLGAYRDRCLFVLQDDLRAAPQETMTRLCAAIGAEPGEMRFDRYFRPTPDQAPTDPFDPALMSEATTLYDEIAAWALGPESRANAPQGATSQTSGG</sequence>
<protein>
    <submittedName>
        <fullName evidence="2">Sulfotransferase family protein</fullName>
    </submittedName>
</protein>
<dbReference type="STRING" id="633194.SAMN05421759_10798"/>
<accession>A0A1N7N9L4</accession>
<dbReference type="Proteomes" id="UP000186684">
    <property type="component" value="Unassembled WGS sequence"/>
</dbReference>
<dbReference type="AlphaFoldDB" id="A0A1N7N9L4"/>
<dbReference type="Pfam" id="PF13469">
    <property type="entry name" value="Sulfotransfer_3"/>
    <property type="match status" value="1"/>
</dbReference>
<organism evidence="2 3">
    <name type="scientific">Roseivivax lentus</name>
    <dbReference type="NCBI Taxonomy" id="633194"/>
    <lineage>
        <taxon>Bacteria</taxon>
        <taxon>Pseudomonadati</taxon>
        <taxon>Pseudomonadota</taxon>
        <taxon>Alphaproteobacteria</taxon>
        <taxon>Rhodobacterales</taxon>
        <taxon>Roseobacteraceae</taxon>
        <taxon>Roseivivax</taxon>
    </lineage>
</organism>
<dbReference type="OrthoDB" id="9777890at2"/>
<keyword evidence="2" id="KW-0808">Transferase</keyword>
<evidence type="ECO:0000313" key="3">
    <source>
        <dbReference type="Proteomes" id="UP000186684"/>
    </source>
</evidence>
<dbReference type="SUPFAM" id="SSF52540">
    <property type="entry name" value="P-loop containing nucleoside triphosphate hydrolases"/>
    <property type="match status" value="1"/>
</dbReference>
<keyword evidence="3" id="KW-1185">Reference proteome</keyword>
<dbReference type="GO" id="GO:0016740">
    <property type="term" value="F:transferase activity"/>
    <property type="evidence" value="ECO:0007669"/>
    <property type="project" value="UniProtKB-KW"/>
</dbReference>
<gene>
    <name evidence="2" type="ORF">SAMN05421759_10798</name>
</gene>
<feature type="transmembrane region" description="Helical" evidence="1">
    <location>
        <begin position="99"/>
        <end position="124"/>
    </location>
</feature>
<dbReference type="EMBL" id="FTOQ01000007">
    <property type="protein sequence ID" value="SIS94948.1"/>
    <property type="molecule type" value="Genomic_DNA"/>
</dbReference>
<feature type="transmembrane region" description="Helical" evidence="1">
    <location>
        <begin position="61"/>
        <end position="87"/>
    </location>
</feature>
<dbReference type="RefSeq" id="WP_076448436.1">
    <property type="nucleotide sequence ID" value="NZ_FTOQ01000007.1"/>
</dbReference>
<dbReference type="InterPro" id="IPR027417">
    <property type="entry name" value="P-loop_NTPase"/>
</dbReference>
<evidence type="ECO:0000313" key="2">
    <source>
        <dbReference type="EMBL" id="SIS94948.1"/>
    </source>
</evidence>
<name>A0A1N7N9L4_9RHOB</name>
<proteinExistence type="predicted"/>
<keyword evidence="1" id="KW-0472">Membrane</keyword>
<dbReference type="Gene3D" id="3.40.50.300">
    <property type="entry name" value="P-loop containing nucleotide triphosphate hydrolases"/>
    <property type="match status" value="1"/>
</dbReference>
<keyword evidence="1" id="KW-0812">Transmembrane</keyword>
<evidence type="ECO:0000256" key="1">
    <source>
        <dbReference type="SAM" id="Phobius"/>
    </source>
</evidence>
<reference evidence="3" key="1">
    <citation type="submission" date="2017-01" db="EMBL/GenBank/DDBJ databases">
        <authorList>
            <person name="Varghese N."/>
            <person name="Submissions S."/>
        </authorList>
    </citation>
    <scope>NUCLEOTIDE SEQUENCE [LARGE SCALE GENOMIC DNA]</scope>
    <source>
        <strain evidence="3">DSM 29430</strain>
    </source>
</reference>
<keyword evidence="1" id="KW-1133">Transmembrane helix</keyword>